<dbReference type="GO" id="GO:0005886">
    <property type="term" value="C:plasma membrane"/>
    <property type="evidence" value="ECO:0007669"/>
    <property type="project" value="UniProtKB-SubCell"/>
</dbReference>
<evidence type="ECO:0000313" key="8">
    <source>
        <dbReference type="EMBL" id="KYZ77888.1"/>
    </source>
</evidence>
<evidence type="ECO:0000256" key="4">
    <source>
        <dbReference type="ARBA" id="ARBA00022692"/>
    </source>
</evidence>
<dbReference type="PANTHER" id="PTHR30106">
    <property type="entry name" value="INNER MEMBRANE PROTEIN YEIH-RELATED"/>
    <property type="match status" value="1"/>
</dbReference>
<dbReference type="Proteomes" id="UP000076268">
    <property type="component" value="Unassembled WGS sequence"/>
</dbReference>
<keyword evidence="3" id="KW-1003">Cell membrane</keyword>
<feature type="transmembrane region" description="Helical" evidence="7">
    <location>
        <begin position="140"/>
        <end position="160"/>
    </location>
</feature>
<keyword evidence="5 7" id="KW-1133">Transmembrane helix</keyword>
<name>A0A154BWP3_ANASB</name>
<keyword evidence="9" id="KW-1185">Reference proteome</keyword>
<dbReference type="EMBL" id="LSGP01000006">
    <property type="protein sequence ID" value="KYZ77888.1"/>
    <property type="molecule type" value="Genomic_DNA"/>
</dbReference>
<dbReference type="Pfam" id="PF03601">
    <property type="entry name" value="Cons_hypoth698"/>
    <property type="match status" value="1"/>
</dbReference>
<protein>
    <submittedName>
        <fullName evidence="8">Uncharacterized protein</fullName>
    </submittedName>
</protein>
<feature type="transmembrane region" description="Helical" evidence="7">
    <location>
        <begin position="82"/>
        <end position="104"/>
    </location>
</feature>
<organism evidence="8 9">
    <name type="scientific">Anaerosporomusa subterranea</name>
    <dbReference type="NCBI Taxonomy" id="1794912"/>
    <lineage>
        <taxon>Bacteria</taxon>
        <taxon>Bacillati</taxon>
        <taxon>Bacillota</taxon>
        <taxon>Negativicutes</taxon>
        <taxon>Acetonemataceae</taxon>
        <taxon>Anaerosporomusa</taxon>
    </lineage>
</organism>
<dbReference type="AlphaFoldDB" id="A0A154BWP3"/>
<evidence type="ECO:0000256" key="6">
    <source>
        <dbReference type="ARBA" id="ARBA00023136"/>
    </source>
</evidence>
<feature type="transmembrane region" description="Helical" evidence="7">
    <location>
        <begin position="172"/>
        <end position="194"/>
    </location>
</feature>
<evidence type="ECO:0000256" key="7">
    <source>
        <dbReference type="SAM" id="Phobius"/>
    </source>
</evidence>
<evidence type="ECO:0000256" key="2">
    <source>
        <dbReference type="ARBA" id="ARBA00007977"/>
    </source>
</evidence>
<evidence type="ECO:0000256" key="3">
    <source>
        <dbReference type="ARBA" id="ARBA00022475"/>
    </source>
</evidence>
<keyword evidence="6 7" id="KW-0472">Membrane</keyword>
<accession>A0A154BWP3</accession>
<comment type="caution">
    <text evidence="8">The sequence shown here is derived from an EMBL/GenBank/DDBJ whole genome shotgun (WGS) entry which is preliminary data.</text>
</comment>
<feature type="transmembrane region" description="Helical" evidence="7">
    <location>
        <begin position="236"/>
        <end position="259"/>
    </location>
</feature>
<feature type="transmembrane region" description="Helical" evidence="7">
    <location>
        <begin position="265"/>
        <end position="283"/>
    </location>
</feature>
<feature type="transmembrane region" description="Helical" evidence="7">
    <location>
        <begin position="295"/>
        <end position="317"/>
    </location>
</feature>
<sequence>MAPGVCLAGAIAILAWFLGRLAPLIGGPVFGIVLGMIIAFWKRPSNFEKGITFTSKTILKASIILLGFEMNLFNIFEVGGQSLYIMVFTLSAAFITAGIVGHYLKLAGNTSILIGVGTAICGGSAIAATAPVISATDKDVAYSISTIFLFNIAAVFVFPFAGHLLGMSDIGFGMWAGTAINDTSSVVAAGYSYSHEAGNFATIVKLTRTLMIVPITLALAIFTARKNGSNNSFSFLKIFPWFVLGFLAASVISTTGFIAPSIGKMLAQIGKFFIIMAMTAIGLNTHLNDLISNGINPILLGLSCWIAVALISLIAQYNLMLW</sequence>
<dbReference type="PANTHER" id="PTHR30106:SF1">
    <property type="entry name" value="UPF0324 MEMBRANE PROTEIN FN0533"/>
    <property type="match status" value="1"/>
</dbReference>
<feature type="transmembrane region" description="Helical" evidence="7">
    <location>
        <begin position="111"/>
        <end position="134"/>
    </location>
</feature>
<dbReference type="InterPro" id="IPR018383">
    <property type="entry name" value="UPF0324_pro"/>
</dbReference>
<evidence type="ECO:0000313" key="9">
    <source>
        <dbReference type="Proteomes" id="UP000076268"/>
    </source>
</evidence>
<feature type="transmembrane region" description="Helical" evidence="7">
    <location>
        <begin position="206"/>
        <end position="224"/>
    </location>
</feature>
<keyword evidence="4 7" id="KW-0812">Transmembrane</keyword>
<comment type="subcellular location">
    <subcellularLocation>
        <location evidence="1">Cell membrane</location>
        <topology evidence="1">Multi-pass membrane protein</topology>
    </subcellularLocation>
</comment>
<reference evidence="8 9" key="1">
    <citation type="submission" date="2016-02" db="EMBL/GenBank/DDBJ databases">
        <title>Anaerosporomusa subterraneum gen. nov., sp. nov., a spore-forming obligate anaerobe isolated from saprolite.</title>
        <authorList>
            <person name="Choi J.K."/>
            <person name="Shah M."/>
            <person name="Yee N."/>
        </authorList>
    </citation>
    <scope>NUCLEOTIDE SEQUENCE [LARGE SCALE GENOMIC DNA]</scope>
    <source>
        <strain evidence="8 9">RU4</strain>
    </source>
</reference>
<comment type="similarity">
    <text evidence="2">Belongs to the UPF0324 family.</text>
</comment>
<gene>
    <name evidence="8" type="ORF">AXX12_17120</name>
</gene>
<feature type="transmembrane region" description="Helical" evidence="7">
    <location>
        <begin position="21"/>
        <end position="41"/>
    </location>
</feature>
<evidence type="ECO:0000256" key="1">
    <source>
        <dbReference type="ARBA" id="ARBA00004651"/>
    </source>
</evidence>
<proteinExistence type="inferred from homology"/>
<evidence type="ECO:0000256" key="5">
    <source>
        <dbReference type="ARBA" id="ARBA00022989"/>
    </source>
</evidence>